<dbReference type="EMBL" id="VBOT01000101">
    <property type="protein sequence ID" value="TMQ50378.1"/>
    <property type="molecule type" value="Genomic_DNA"/>
</dbReference>
<evidence type="ECO:0000313" key="8">
    <source>
        <dbReference type="Proteomes" id="UP000320184"/>
    </source>
</evidence>
<organism evidence="7 8">
    <name type="scientific">Eiseniibacteriota bacterium</name>
    <dbReference type="NCBI Taxonomy" id="2212470"/>
    <lineage>
        <taxon>Bacteria</taxon>
        <taxon>Candidatus Eiseniibacteriota</taxon>
    </lineage>
</organism>
<name>A0A538SG86_UNCEI</name>
<feature type="transmembrane region" description="Helical" evidence="5">
    <location>
        <begin position="225"/>
        <end position="242"/>
    </location>
</feature>
<feature type="transmembrane region" description="Helical" evidence="5">
    <location>
        <begin position="254"/>
        <end position="278"/>
    </location>
</feature>
<dbReference type="GO" id="GO:0016874">
    <property type="term" value="F:ligase activity"/>
    <property type="evidence" value="ECO:0007669"/>
    <property type="project" value="UniProtKB-KW"/>
</dbReference>
<feature type="transmembrane region" description="Helical" evidence="5">
    <location>
        <begin position="407"/>
        <end position="424"/>
    </location>
</feature>
<comment type="subcellular location">
    <subcellularLocation>
        <location evidence="1">Membrane</location>
        <topology evidence="1">Multi-pass membrane protein</topology>
    </subcellularLocation>
</comment>
<evidence type="ECO:0000256" key="5">
    <source>
        <dbReference type="SAM" id="Phobius"/>
    </source>
</evidence>
<dbReference type="PANTHER" id="PTHR37422:SF13">
    <property type="entry name" value="LIPOPOLYSACCHARIDE BIOSYNTHESIS PROTEIN PA4999-RELATED"/>
    <property type="match status" value="1"/>
</dbReference>
<dbReference type="PANTHER" id="PTHR37422">
    <property type="entry name" value="TEICHURONIC ACID BIOSYNTHESIS PROTEIN TUAE"/>
    <property type="match status" value="1"/>
</dbReference>
<feature type="transmembrane region" description="Helical" evidence="5">
    <location>
        <begin position="180"/>
        <end position="197"/>
    </location>
</feature>
<comment type="caution">
    <text evidence="7">The sequence shown here is derived from an EMBL/GenBank/DDBJ whole genome shotgun (WGS) entry which is preliminary data.</text>
</comment>
<feature type="transmembrane region" description="Helical" evidence="5">
    <location>
        <begin position="118"/>
        <end position="136"/>
    </location>
</feature>
<dbReference type="InterPro" id="IPR007016">
    <property type="entry name" value="O-antigen_ligase-rel_domated"/>
</dbReference>
<keyword evidence="7" id="KW-0436">Ligase</keyword>
<evidence type="ECO:0000256" key="4">
    <source>
        <dbReference type="ARBA" id="ARBA00023136"/>
    </source>
</evidence>
<keyword evidence="3 5" id="KW-1133">Transmembrane helix</keyword>
<evidence type="ECO:0000256" key="3">
    <source>
        <dbReference type="ARBA" id="ARBA00022989"/>
    </source>
</evidence>
<keyword evidence="4 5" id="KW-0472">Membrane</keyword>
<evidence type="ECO:0000256" key="1">
    <source>
        <dbReference type="ARBA" id="ARBA00004141"/>
    </source>
</evidence>
<evidence type="ECO:0000313" key="7">
    <source>
        <dbReference type="EMBL" id="TMQ50378.1"/>
    </source>
</evidence>
<evidence type="ECO:0000259" key="6">
    <source>
        <dbReference type="Pfam" id="PF04932"/>
    </source>
</evidence>
<dbReference type="GO" id="GO:0016020">
    <property type="term" value="C:membrane"/>
    <property type="evidence" value="ECO:0007669"/>
    <property type="project" value="UniProtKB-SubCell"/>
</dbReference>
<keyword evidence="2 5" id="KW-0812">Transmembrane</keyword>
<gene>
    <name evidence="7" type="ORF">E6K73_07930</name>
</gene>
<feature type="transmembrane region" description="Helical" evidence="5">
    <location>
        <begin position="348"/>
        <end position="372"/>
    </location>
</feature>
<evidence type="ECO:0000256" key="2">
    <source>
        <dbReference type="ARBA" id="ARBA00022692"/>
    </source>
</evidence>
<dbReference type="InterPro" id="IPR051533">
    <property type="entry name" value="WaaL-like"/>
</dbReference>
<proteinExistence type="predicted"/>
<sequence length="437" mass="47469">MTAAGAQTLPKARPAPEPLPVSGPPYLLGLVLAGLWGIGQHLPQQEFYVFGIGPGDFLFLAYCAAALALSWHRWTVFRSLGGLRSFALLVVAFVALGLLSGTVNALRTGMVEKDLVETVRPLYYVLITAFTAAWVARYPSGQLIIAFLAGVVIVALTNLFHEAPAGIRLLGFHTMYNPNMMANMLGIGTFLASLLVLDGRFRAATLFMALFVPLSLFTYSKGGWLMVLVGLAAALTAFLGTGRGQRSPRRSSPAWMYTVIAAFVVGAAIAGPLILALVRFKLETTQFADTAAEGSTIAQRWGYVVASVRMAIDHPLVGVGISNYEAEYDRLSEFLGASYFPTDNPHSAFLYILACMGVPALGVFLSALVLPFMKLWYIVPLRSLSRAMYIALAVTVFLVSGSVQLQLISQPFWWFFAGIVFGWARRQVVVRERRPAT</sequence>
<feature type="transmembrane region" description="Helical" evidence="5">
    <location>
        <begin position="86"/>
        <end position="106"/>
    </location>
</feature>
<protein>
    <submittedName>
        <fullName evidence="7">O-antigen ligase family protein</fullName>
    </submittedName>
</protein>
<reference evidence="7 8" key="1">
    <citation type="journal article" date="2019" name="Nat. Microbiol.">
        <title>Mediterranean grassland soil C-N compound turnover is dependent on rainfall and depth, and is mediated by genomically divergent microorganisms.</title>
        <authorList>
            <person name="Diamond S."/>
            <person name="Andeer P.F."/>
            <person name="Li Z."/>
            <person name="Crits-Christoph A."/>
            <person name="Burstein D."/>
            <person name="Anantharaman K."/>
            <person name="Lane K.R."/>
            <person name="Thomas B.C."/>
            <person name="Pan C."/>
            <person name="Northen T.R."/>
            <person name="Banfield J.F."/>
        </authorList>
    </citation>
    <scope>NUCLEOTIDE SEQUENCE [LARGE SCALE GENOMIC DNA]</scope>
    <source>
        <strain evidence="7">WS_3</strain>
    </source>
</reference>
<dbReference type="Pfam" id="PF04932">
    <property type="entry name" value="Wzy_C"/>
    <property type="match status" value="1"/>
</dbReference>
<feature type="transmembrane region" description="Helical" evidence="5">
    <location>
        <begin position="143"/>
        <end position="160"/>
    </location>
</feature>
<feature type="domain" description="O-antigen ligase-related" evidence="6">
    <location>
        <begin position="209"/>
        <end position="365"/>
    </location>
</feature>
<feature type="transmembrane region" description="Helical" evidence="5">
    <location>
        <begin position="384"/>
        <end position="401"/>
    </location>
</feature>
<dbReference type="Proteomes" id="UP000320184">
    <property type="component" value="Unassembled WGS sequence"/>
</dbReference>
<feature type="transmembrane region" description="Helical" evidence="5">
    <location>
        <begin position="57"/>
        <end position="74"/>
    </location>
</feature>
<dbReference type="AlphaFoldDB" id="A0A538SG86"/>
<accession>A0A538SG86</accession>